<organism evidence="2 3">
    <name type="scientific">Exophiala mesophila</name>
    <name type="common">Black yeast-like fungus</name>
    <dbReference type="NCBI Taxonomy" id="212818"/>
    <lineage>
        <taxon>Eukaryota</taxon>
        <taxon>Fungi</taxon>
        <taxon>Dikarya</taxon>
        <taxon>Ascomycota</taxon>
        <taxon>Pezizomycotina</taxon>
        <taxon>Eurotiomycetes</taxon>
        <taxon>Chaetothyriomycetidae</taxon>
        <taxon>Chaetothyriales</taxon>
        <taxon>Herpotrichiellaceae</taxon>
        <taxon>Exophiala</taxon>
    </lineage>
</organism>
<proteinExistence type="predicted"/>
<dbReference type="AlphaFoldDB" id="A0A438NH02"/>
<gene>
    <name evidence="2" type="ORF">B0A52_01285</name>
</gene>
<dbReference type="OrthoDB" id="10274381at2759"/>
<reference evidence="2 3" key="1">
    <citation type="submission" date="2017-03" db="EMBL/GenBank/DDBJ databases">
        <title>Genomes of endolithic fungi from Antarctica.</title>
        <authorList>
            <person name="Coleine C."/>
            <person name="Masonjones S."/>
            <person name="Stajich J.E."/>
        </authorList>
    </citation>
    <scope>NUCLEOTIDE SEQUENCE [LARGE SCALE GENOMIC DNA]</scope>
    <source>
        <strain evidence="2 3">CCFEE 6314</strain>
    </source>
</reference>
<keyword evidence="1" id="KW-0472">Membrane</keyword>
<keyword evidence="1" id="KW-0812">Transmembrane</keyword>
<sequence>MLTEDFRLHLWEAIVLCAWMIAAILGAKAFISEAEYTEHLAYRRRNHKIYQRTYIRAVRTIRAQKRYSSDPHNHGHILRRYQALSNPALKPLPHLKATYAEENASSSASGYSDLLGARYTHARGLQDIRTDSQLSLWQHRYAQAHGRNLFDTPTSSSL</sequence>
<evidence type="ECO:0000256" key="1">
    <source>
        <dbReference type="SAM" id="Phobius"/>
    </source>
</evidence>
<comment type="caution">
    <text evidence="2">The sequence shown here is derived from an EMBL/GenBank/DDBJ whole genome shotgun (WGS) entry which is preliminary data.</text>
</comment>
<name>A0A438NH02_EXOME</name>
<evidence type="ECO:0000313" key="2">
    <source>
        <dbReference type="EMBL" id="RVX75008.1"/>
    </source>
</evidence>
<accession>A0A438NH02</accession>
<feature type="transmembrane region" description="Helical" evidence="1">
    <location>
        <begin position="6"/>
        <end position="27"/>
    </location>
</feature>
<dbReference type="EMBL" id="NAJM01000003">
    <property type="protein sequence ID" value="RVX75008.1"/>
    <property type="molecule type" value="Genomic_DNA"/>
</dbReference>
<dbReference type="VEuPathDB" id="FungiDB:PV10_04692"/>
<keyword evidence="1" id="KW-1133">Transmembrane helix</keyword>
<dbReference type="Proteomes" id="UP000288859">
    <property type="component" value="Unassembled WGS sequence"/>
</dbReference>
<protein>
    <submittedName>
        <fullName evidence="2">Uncharacterized protein</fullName>
    </submittedName>
</protein>
<evidence type="ECO:0000313" key="3">
    <source>
        <dbReference type="Proteomes" id="UP000288859"/>
    </source>
</evidence>